<evidence type="ECO:0000313" key="11">
    <source>
        <dbReference type="EMBL" id="MRX72506.1"/>
    </source>
</evidence>
<dbReference type="Gene3D" id="3.40.640.10">
    <property type="entry name" value="Type I PLP-dependent aspartate aminotransferase-like (Major domain)"/>
    <property type="match status" value="1"/>
</dbReference>
<organism evidence="11 12">
    <name type="scientific">Metabacillus lacus</name>
    <dbReference type="NCBI Taxonomy" id="1983721"/>
    <lineage>
        <taxon>Bacteria</taxon>
        <taxon>Bacillati</taxon>
        <taxon>Bacillota</taxon>
        <taxon>Bacilli</taxon>
        <taxon>Bacillales</taxon>
        <taxon>Bacillaceae</taxon>
        <taxon>Metabacillus</taxon>
    </lineage>
</organism>
<comment type="cofactor">
    <cofactor evidence="1">
        <name>pyridoxal 5'-phosphate</name>
        <dbReference type="ChEBI" id="CHEBI:597326"/>
    </cofactor>
</comment>
<keyword evidence="6" id="KW-0663">Pyridoxal phosphate</keyword>
<evidence type="ECO:0000256" key="9">
    <source>
        <dbReference type="ARBA" id="ARBA00048531"/>
    </source>
</evidence>
<dbReference type="Proteomes" id="UP000448867">
    <property type="component" value="Unassembled WGS sequence"/>
</dbReference>
<evidence type="ECO:0000313" key="12">
    <source>
        <dbReference type="Proteomes" id="UP000448867"/>
    </source>
</evidence>
<dbReference type="EC" id="4.1.1.81" evidence="4"/>
<feature type="domain" description="Aminotransferase class I/classII large" evidence="10">
    <location>
        <begin position="26"/>
        <end position="351"/>
    </location>
</feature>
<evidence type="ECO:0000256" key="3">
    <source>
        <dbReference type="ARBA" id="ARBA00004953"/>
    </source>
</evidence>
<dbReference type="PROSITE" id="PS00105">
    <property type="entry name" value="AA_TRANSFER_CLASS_1"/>
    <property type="match status" value="1"/>
</dbReference>
<dbReference type="RefSeq" id="WP_154307670.1">
    <property type="nucleotide sequence ID" value="NZ_WKKI01000017.1"/>
</dbReference>
<gene>
    <name evidence="11" type="ORF">GJU40_10150</name>
</gene>
<dbReference type="OrthoDB" id="9813612at2"/>
<proteinExistence type="predicted"/>
<dbReference type="Gene3D" id="3.90.1150.10">
    <property type="entry name" value="Aspartate Aminotransferase, domain 1"/>
    <property type="match status" value="1"/>
</dbReference>
<dbReference type="InterPro" id="IPR004838">
    <property type="entry name" value="NHTrfase_class1_PyrdxlP-BS"/>
</dbReference>
<dbReference type="Pfam" id="PF00155">
    <property type="entry name" value="Aminotran_1_2"/>
    <property type="match status" value="1"/>
</dbReference>
<dbReference type="InterPro" id="IPR015422">
    <property type="entry name" value="PyrdxlP-dep_Trfase_small"/>
</dbReference>
<evidence type="ECO:0000256" key="1">
    <source>
        <dbReference type="ARBA" id="ARBA00001933"/>
    </source>
</evidence>
<dbReference type="InterPro" id="IPR004839">
    <property type="entry name" value="Aminotransferase_I/II_large"/>
</dbReference>
<evidence type="ECO:0000256" key="8">
    <source>
        <dbReference type="ARBA" id="ARBA00029996"/>
    </source>
</evidence>
<dbReference type="InterPro" id="IPR015421">
    <property type="entry name" value="PyrdxlP-dep_Trfase_major"/>
</dbReference>
<keyword evidence="12" id="KW-1185">Reference proteome</keyword>
<evidence type="ECO:0000256" key="6">
    <source>
        <dbReference type="ARBA" id="ARBA00022898"/>
    </source>
</evidence>
<dbReference type="PANTHER" id="PTHR42885">
    <property type="entry name" value="HISTIDINOL-PHOSPHATE AMINOTRANSFERASE-RELATED"/>
    <property type="match status" value="1"/>
</dbReference>
<evidence type="ECO:0000259" key="10">
    <source>
        <dbReference type="Pfam" id="PF00155"/>
    </source>
</evidence>
<dbReference type="GO" id="GO:0009236">
    <property type="term" value="P:cobalamin biosynthetic process"/>
    <property type="evidence" value="ECO:0007669"/>
    <property type="project" value="UniProtKB-UniPathway"/>
</dbReference>
<evidence type="ECO:0000256" key="7">
    <source>
        <dbReference type="ARBA" id="ARBA00023239"/>
    </source>
</evidence>
<sequence length="359" mass="41319">MKWPAHGSNPQYVYQAMNLPMPTERMDYSANINPLGPPSVIRERWGELSGLVTEYPDPYGAALKRKLSKALEISERCILIGNGGSELISLLGRLLAGREAAIVQPSFTEYEEACRVNHCAVSYVQAEEGSWRWGEEDILLSIKRSDALFLCNPSNPTGVYYGRKDIVRLLMECRKYDCKLIIDEAFYDFLEEYESLVPLLKEFPQLIIIRSLTKMYAIPGLRLGYLLADEEVVSSLSKLQPHWSVNALALQAGEWCLDCESHVQETQKAVSRERERLFQFYHSLNLLVSPSSTNYYLLRIPGLQDQFQFYEYLVKHGIIPRHSMNFKGIEGRWLRFAIRTEAENDRLMEAVEKWMNTTQ</sequence>
<dbReference type="EMBL" id="WKKI01000017">
    <property type="protein sequence ID" value="MRX72506.1"/>
    <property type="molecule type" value="Genomic_DNA"/>
</dbReference>
<dbReference type="CDD" id="cd00609">
    <property type="entry name" value="AAT_like"/>
    <property type="match status" value="1"/>
</dbReference>
<dbReference type="InterPro" id="IPR005860">
    <property type="entry name" value="CobD"/>
</dbReference>
<dbReference type="UniPathway" id="UPA00148"/>
<keyword evidence="5" id="KW-0169">Cobalamin biosynthesis</keyword>
<dbReference type="InterPro" id="IPR015424">
    <property type="entry name" value="PyrdxlP-dep_Trfase"/>
</dbReference>
<comment type="function">
    <text evidence="2">Decarboxylates L-threonine-O-3-phosphate to yield (R)-1-amino-2-propanol O-2-phosphate, the precursor for the linkage between the nucleotide loop and the corrin ring in cobalamin.</text>
</comment>
<evidence type="ECO:0000256" key="4">
    <source>
        <dbReference type="ARBA" id="ARBA00012285"/>
    </source>
</evidence>
<accession>A0A7X2IZE3</accession>
<name>A0A7X2IZE3_9BACI</name>
<evidence type="ECO:0000256" key="2">
    <source>
        <dbReference type="ARBA" id="ARBA00003444"/>
    </source>
</evidence>
<dbReference type="PANTHER" id="PTHR42885:SF1">
    <property type="entry name" value="THREONINE-PHOSPHATE DECARBOXYLASE"/>
    <property type="match status" value="1"/>
</dbReference>
<comment type="catalytic activity">
    <reaction evidence="9">
        <text>O-phospho-L-threonine + H(+) = (R)-1-aminopropan-2-yl phosphate + CO2</text>
        <dbReference type="Rhea" id="RHEA:11492"/>
        <dbReference type="ChEBI" id="CHEBI:15378"/>
        <dbReference type="ChEBI" id="CHEBI:16526"/>
        <dbReference type="ChEBI" id="CHEBI:58563"/>
        <dbReference type="ChEBI" id="CHEBI:58675"/>
        <dbReference type="EC" id="4.1.1.81"/>
    </reaction>
</comment>
<dbReference type="NCBIfam" id="TIGR01140">
    <property type="entry name" value="L_thr_O3P_dcar"/>
    <property type="match status" value="1"/>
</dbReference>
<comment type="caution">
    <text evidence="11">The sequence shown here is derived from an EMBL/GenBank/DDBJ whole genome shotgun (WGS) entry which is preliminary data.</text>
</comment>
<dbReference type="GO" id="GO:0030170">
    <property type="term" value="F:pyridoxal phosphate binding"/>
    <property type="evidence" value="ECO:0007669"/>
    <property type="project" value="InterPro"/>
</dbReference>
<keyword evidence="7 11" id="KW-0456">Lyase</keyword>
<comment type="pathway">
    <text evidence="3">Cofactor biosynthesis; adenosylcobalamin biosynthesis.</text>
</comment>
<protein>
    <recommendedName>
        <fullName evidence="4">threonine-phosphate decarboxylase</fullName>
        <ecNumber evidence="4">4.1.1.81</ecNumber>
    </recommendedName>
    <alternativeName>
        <fullName evidence="8">L-threonine-O-3-phosphate decarboxylase</fullName>
    </alternativeName>
</protein>
<dbReference type="SUPFAM" id="SSF53383">
    <property type="entry name" value="PLP-dependent transferases"/>
    <property type="match status" value="1"/>
</dbReference>
<dbReference type="GO" id="GO:0048472">
    <property type="term" value="F:threonine-phosphate decarboxylase activity"/>
    <property type="evidence" value="ECO:0007669"/>
    <property type="project" value="UniProtKB-EC"/>
</dbReference>
<dbReference type="AlphaFoldDB" id="A0A7X2IZE3"/>
<reference evidence="11 12" key="1">
    <citation type="submission" date="2019-11" db="EMBL/GenBank/DDBJ databases">
        <title>Bacillus lacus genome.</title>
        <authorList>
            <person name="Allen C.J."/>
            <person name="Newman J.D."/>
        </authorList>
    </citation>
    <scope>NUCLEOTIDE SEQUENCE [LARGE SCALE GENOMIC DNA]</scope>
    <source>
        <strain evidence="11 12">KCTC 33946</strain>
    </source>
</reference>
<evidence type="ECO:0000256" key="5">
    <source>
        <dbReference type="ARBA" id="ARBA00022573"/>
    </source>
</evidence>